<dbReference type="OrthoDB" id="1298192at2759"/>
<name>A0A9D3VGA4_9ROSI</name>
<reference evidence="1 2" key="1">
    <citation type="journal article" date="2021" name="Plant Biotechnol. J.">
        <title>Multi-omics assisted identification of the key and species-specific regulatory components of drought-tolerant mechanisms in Gossypium stocksii.</title>
        <authorList>
            <person name="Yu D."/>
            <person name="Ke L."/>
            <person name="Zhang D."/>
            <person name="Wu Y."/>
            <person name="Sun Y."/>
            <person name="Mei J."/>
            <person name="Sun J."/>
            <person name="Sun Y."/>
        </authorList>
    </citation>
    <scope>NUCLEOTIDE SEQUENCE [LARGE SCALE GENOMIC DNA]</scope>
    <source>
        <strain evidence="2">cv. E1</strain>
        <tissue evidence="1">Leaf</tissue>
    </source>
</reference>
<comment type="caution">
    <text evidence="1">The sequence shown here is derived from an EMBL/GenBank/DDBJ whole genome shotgun (WGS) entry which is preliminary data.</text>
</comment>
<evidence type="ECO:0000313" key="2">
    <source>
        <dbReference type="Proteomes" id="UP000828251"/>
    </source>
</evidence>
<sequence length="167" mass="19259">MSAISISIVHVLWTGVPTQKFRLARGIRQVGEDWGRVISDTFGFQKVKDMRYYLGVPLPLFHERVTNSTLRFVVEKSMMIPKGICEEIEHIKMSLVSWDLVCQPCCCEGLGLRKLRDTFLPELGYNIHYNKISLLRHFWGDTFLSVGINLSTYTLANSLYKSWDMHA</sequence>
<keyword evidence="2" id="KW-1185">Reference proteome</keyword>
<accession>A0A9D3VGA4</accession>
<dbReference type="Proteomes" id="UP000828251">
    <property type="component" value="Unassembled WGS sequence"/>
</dbReference>
<gene>
    <name evidence="1" type="ORF">J1N35_022259</name>
</gene>
<dbReference type="EMBL" id="JAIQCV010000007">
    <property type="protein sequence ID" value="KAH1082498.1"/>
    <property type="molecule type" value="Genomic_DNA"/>
</dbReference>
<proteinExistence type="predicted"/>
<organism evidence="1 2">
    <name type="scientific">Gossypium stocksii</name>
    <dbReference type="NCBI Taxonomy" id="47602"/>
    <lineage>
        <taxon>Eukaryota</taxon>
        <taxon>Viridiplantae</taxon>
        <taxon>Streptophyta</taxon>
        <taxon>Embryophyta</taxon>
        <taxon>Tracheophyta</taxon>
        <taxon>Spermatophyta</taxon>
        <taxon>Magnoliopsida</taxon>
        <taxon>eudicotyledons</taxon>
        <taxon>Gunneridae</taxon>
        <taxon>Pentapetalae</taxon>
        <taxon>rosids</taxon>
        <taxon>malvids</taxon>
        <taxon>Malvales</taxon>
        <taxon>Malvaceae</taxon>
        <taxon>Malvoideae</taxon>
        <taxon>Gossypium</taxon>
    </lineage>
</organism>
<dbReference type="AlphaFoldDB" id="A0A9D3VGA4"/>
<evidence type="ECO:0000313" key="1">
    <source>
        <dbReference type="EMBL" id="KAH1082498.1"/>
    </source>
</evidence>
<protein>
    <submittedName>
        <fullName evidence="1">Uncharacterized protein</fullName>
    </submittedName>
</protein>